<sequence>MNETRRVAANAFELMKHTLDQAGTTAGRALGHRYQATHKGGATALFHHF</sequence>
<dbReference type="RefSeq" id="WP_169883744.1">
    <property type="nucleotide sequence ID" value="NZ_JAAQWG010000004.1"/>
</dbReference>
<evidence type="ECO:0000313" key="1">
    <source>
        <dbReference type="EMBL" id="NMY07597.1"/>
    </source>
</evidence>
<proteinExistence type="predicted"/>
<evidence type="ECO:0000313" key="2">
    <source>
        <dbReference type="Proteomes" id="UP000537729"/>
    </source>
</evidence>
<accession>A0A7Y1F7S7</accession>
<dbReference type="AlphaFoldDB" id="A0A7Y1F7S7"/>
<organism evidence="1 2">
    <name type="scientific">Pseudomonas veronii</name>
    <dbReference type="NCBI Taxonomy" id="76761"/>
    <lineage>
        <taxon>Bacteria</taxon>
        <taxon>Pseudomonadati</taxon>
        <taxon>Pseudomonadota</taxon>
        <taxon>Gammaproteobacteria</taxon>
        <taxon>Pseudomonadales</taxon>
        <taxon>Pseudomonadaceae</taxon>
        <taxon>Pseudomonas</taxon>
    </lineage>
</organism>
<gene>
    <name evidence="1" type="ORF">HBO38_03885</name>
</gene>
<protein>
    <submittedName>
        <fullName evidence="1">Uncharacterized protein</fullName>
    </submittedName>
</protein>
<comment type="caution">
    <text evidence="1">The sequence shown here is derived from an EMBL/GenBank/DDBJ whole genome shotgun (WGS) entry which is preliminary data.</text>
</comment>
<dbReference type="Proteomes" id="UP000537729">
    <property type="component" value="Unassembled WGS sequence"/>
</dbReference>
<name>A0A7Y1F7S7_PSEVE</name>
<reference evidence="1 2" key="1">
    <citation type="journal article" date="2020" name="Front. Microbiol.">
        <title>Genetic Organization of the aprX-lipA2 Operon Affects the Proteolytic Potential of Pseudomonas Species in Milk.</title>
        <authorList>
            <person name="Maier C."/>
            <person name="Huptas C."/>
            <person name="von Neubeck M."/>
            <person name="Scherer S."/>
            <person name="Wenning M."/>
            <person name="Lucking G."/>
        </authorList>
    </citation>
    <scope>NUCLEOTIDE SEQUENCE [LARGE SCALE GENOMIC DNA]</scope>
    <source>
        <strain evidence="1 2">DSM 16272</strain>
    </source>
</reference>
<dbReference type="EMBL" id="JAAQWG010000004">
    <property type="protein sequence ID" value="NMY07597.1"/>
    <property type="molecule type" value="Genomic_DNA"/>
</dbReference>